<accession>A0AAW2IAK4</accession>
<name>A0AAW2IAK4_9NEOP</name>
<protein>
    <submittedName>
        <fullName evidence="2">Uncharacterized protein</fullName>
    </submittedName>
</protein>
<sequence>MDHKGRAEEEVTGIYLPQPAPSPPPSYDLVVKIKDKEEELSLEKASAGDVKEEKITIEDEDLPSYDAAMKLGAQGYL</sequence>
<reference evidence="2" key="1">
    <citation type="journal article" date="2024" name="Gigascience">
        <title>Chromosome-level genome of the poultry shaft louse Menopon gallinae provides insight into the host-switching and adaptive evolution of parasitic lice.</title>
        <authorList>
            <person name="Xu Y."/>
            <person name="Ma L."/>
            <person name="Liu S."/>
            <person name="Liang Y."/>
            <person name="Liu Q."/>
            <person name="He Z."/>
            <person name="Tian L."/>
            <person name="Duan Y."/>
            <person name="Cai W."/>
            <person name="Li H."/>
            <person name="Song F."/>
        </authorList>
    </citation>
    <scope>NUCLEOTIDE SEQUENCE</scope>
    <source>
        <strain evidence="2">Cailab_2023a</strain>
    </source>
</reference>
<evidence type="ECO:0000256" key="1">
    <source>
        <dbReference type="SAM" id="MobiDB-lite"/>
    </source>
</evidence>
<evidence type="ECO:0000313" key="2">
    <source>
        <dbReference type="EMBL" id="KAL0279210.1"/>
    </source>
</evidence>
<dbReference type="EMBL" id="JARGDH010000001">
    <property type="protein sequence ID" value="KAL0279210.1"/>
    <property type="molecule type" value="Genomic_DNA"/>
</dbReference>
<dbReference type="AlphaFoldDB" id="A0AAW2IAK4"/>
<organism evidence="2">
    <name type="scientific">Menopon gallinae</name>
    <name type="common">poultry shaft louse</name>
    <dbReference type="NCBI Taxonomy" id="328185"/>
    <lineage>
        <taxon>Eukaryota</taxon>
        <taxon>Metazoa</taxon>
        <taxon>Ecdysozoa</taxon>
        <taxon>Arthropoda</taxon>
        <taxon>Hexapoda</taxon>
        <taxon>Insecta</taxon>
        <taxon>Pterygota</taxon>
        <taxon>Neoptera</taxon>
        <taxon>Paraneoptera</taxon>
        <taxon>Psocodea</taxon>
        <taxon>Troctomorpha</taxon>
        <taxon>Phthiraptera</taxon>
        <taxon>Amblycera</taxon>
        <taxon>Menoponidae</taxon>
        <taxon>Menopon</taxon>
    </lineage>
</organism>
<feature type="region of interest" description="Disordered" evidence="1">
    <location>
        <begin position="1"/>
        <end position="25"/>
    </location>
</feature>
<gene>
    <name evidence="2" type="ORF">PYX00_000816</name>
</gene>
<proteinExistence type="predicted"/>
<comment type="caution">
    <text evidence="2">The sequence shown here is derived from an EMBL/GenBank/DDBJ whole genome shotgun (WGS) entry which is preliminary data.</text>
</comment>